<dbReference type="RefSeq" id="WP_313761963.1">
    <property type="nucleotide sequence ID" value="NZ_JBHSOD010000072.1"/>
</dbReference>
<protein>
    <submittedName>
        <fullName evidence="2">Uncharacterized protein</fullName>
    </submittedName>
</protein>
<dbReference type="Proteomes" id="UP001596067">
    <property type="component" value="Unassembled WGS sequence"/>
</dbReference>
<organism evidence="2 3">
    <name type="scientific">Kitasatospora aburaviensis</name>
    <dbReference type="NCBI Taxonomy" id="67265"/>
    <lineage>
        <taxon>Bacteria</taxon>
        <taxon>Bacillati</taxon>
        <taxon>Actinomycetota</taxon>
        <taxon>Actinomycetes</taxon>
        <taxon>Kitasatosporales</taxon>
        <taxon>Streptomycetaceae</taxon>
        <taxon>Kitasatospora</taxon>
    </lineage>
</organism>
<dbReference type="EMBL" id="JBHSOD010000072">
    <property type="protein sequence ID" value="MFC5890085.1"/>
    <property type="molecule type" value="Genomic_DNA"/>
</dbReference>
<sequence length="61" mass="6652">MSDQEEPVPHDSPVRTETPDSRMTGEGGPPPEHEEERGPQDGPEYAVTEPADESPPQETPD</sequence>
<comment type="caution">
    <text evidence="2">The sequence shown here is derived from an EMBL/GenBank/DDBJ whole genome shotgun (WGS) entry which is preliminary data.</text>
</comment>
<evidence type="ECO:0000256" key="1">
    <source>
        <dbReference type="SAM" id="MobiDB-lite"/>
    </source>
</evidence>
<evidence type="ECO:0000313" key="3">
    <source>
        <dbReference type="Proteomes" id="UP001596067"/>
    </source>
</evidence>
<proteinExistence type="predicted"/>
<feature type="region of interest" description="Disordered" evidence="1">
    <location>
        <begin position="1"/>
        <end position="61"/>
    </location>
</feature>
<name>A0ABW1F7H0_9ACTN</name>
<accession>A0ABW1F7H0</accession>
<gene>
    <name evidence="2" type="ORF">ACFP0N_34490</name>
</gene>
<keyword evidence="3" id="KW-1185">Reference proteome</keyword>
<feature type="compositionally biased region" description="Basic and acidic residues" evidence="1">
    <location>
        <begin position="7"/>
        <end position="20"/>
    </location>
</feature>
<evidence type="ECO:0000313" key="2">
    <source>
        <dbReference type="EMBL" id="MFC5890085.1"/>
    </source>
</evidence>
<reference evidence="3" key="1">
    <citation type="journal article" date="2019" name="Int. J. Syst. Evol. Microbiol.">
        <title>The Global Catalogue of Microorganisms (GCM) 10K type strain sequencing project: providing services to taxonomists for standard genome sequencing and annotation.</title>
        <authorList>
            <consortium name="The Broad Institute Genomics Platform"/>
            <consortium name="The Broad Institute Genome Sequencing Center for Infectious Disease"/>
            <person name="Wu L."/>
            <person name="Ma J."/>
        </authorList>
    </citation>
    <scope>NUCLEOTIDE SEQUENCE [LARGE SCALE GENOMIC DNA]</scope>
    <source>
        <strain evidence="3">CGMCC 4.1469</strain>
    </source>
</reference>